<feature type="transmembrane region" description="Helical" evidence="2">
    <location>
        <begin position="6"/>
        <end position="28"/>
    </location>
</feature>
<organism evidence="3 4">
    <name type="scientific">Orbilia brochopaga</name>
    <dbReference type="NCBI Taxonomy" id="3140254"/>
    <lineage>
        <taxon>Eukaryota</taxon>
        <taxon>Fungi</taxon>
        <taxon>Dikarya</taxon>
        <taxon>Ascomycota</taxon>
        <taxon>Pezizomycotina</taxon>
        <taxon>Orbiliomycetes</taxon>
        <taxon>Orbiliales</taxon>
        <taxon>Orbiliaceae</taxon>
        <taxon>Orbilia</taxon>
    </lineage>
</organism>
<keyword evidence="4" id="KW-1185">Reference proteome</keyword>
<gene>
    <name evidence="3" type="primary">SEC66</name>
    <name evidence="3" type="ORF">TWF696_001107</name>
</gene>
<reference evidence="3 4" key="1">
    <citation type="submission" date="2019-10" db="EMBL/GenBank/DDBJ databases">
        <authorList>
            <person name="Palmer J.M."/>
        </authorList>
    </citation>
    <scope>NUCLEOTIDE SEQUENCE [LARGE SCALE GENOMIC DNA]</scope>
    <source>
        <strain evidence="3 4">TWF696</strain>
    </source>
</reference>
<evidence type="ECO:0000256" key="2">
    <source>
        <dbReference type="SAM" id="Phobius"/>
    </source>
</evidence>
<dbReference type="InterPro" id="IPR018624">
    <property type="entry name" value="Sec66"/>
</dbReference>
<feature type="compositionally biased region" description="Basic and acidic residues" evidence="1">
    <location>
        <begin position="229"/>
        <end position="239"/>
    </location>
</feature>
<dbReference type="GO" id="GO:0031207">
    <property type="term" value="C:Sec62/Sec63 complex"/>
    <property type="evidence" value="ECO:0007669"/>
    <property type="project" value="InterPro"/>
</dbReference>
<dbReference type="PANTHER" id="PTHR28229">
    <property type="entry name" value="TRANSLOCATION PROTEIN SEC66"/>
    <property type="match status" value="1"/>
</dbReference>
<dbReference type="GO" id="GO:0031204">
    <property type="term" value="P:post-translational protein targeting to membrane, translocation"/>
    <property type="evidence" value="ECO:0007669"/>
    <property type="project" value="InterPro"/>
</dbReference>
<accession>A0AAV9VDB5</accession>
<dbReference type="PANTHER" id="PTHR28229:SF1">
    <property type="entry name" value="TRANSLOCATION PROTEIN SEC66"/>
    <property type="match status" value="1"/>
</dbReference>
<dbReference type="AlphaFoldDB" id="A0AAV9VDB5"/>
<dbReference type="Proteomes" id="UP001375240">
    <property type="component" value="Unassembled WGS sequence"/>
</dbReference>
<comment type="caution">
    <text evidence="3">The sequence shown here is derived from an EMBL/GenBank/DDBJ whole genome shotgun (WGS) entry which is preliminary data.</text>
</comment>
<dbReference type="Pfam" id="PF09802">
    <property type="entry name" value="Sec66"/>
    <property type="match status" value="1"/>
</dbReference>
<keyword evidence="2" id="KW-0472">Membrane</keyword>
<proteinExistence type="predicted"/>
<protein>
    <submittedName>
        <fullName evidence="3">Translocation protein S66</fullName>
    </submittedName>
</protein>
<keyword evidence="2" id="KW-0812">Transmembrane</keyword>
<feature type="region of interest" description="Disordered" evidence="1">
    <location>
        <begin position="198"/>
        <end position="278"/>
    </location>
</feature>
<name>A0AAV9VDB5_9PEZI</name>
<evidence type="ECO:0000313" key="4">
    <source>
        <dbReference type="Proteomes" id="UP001375240"/>
    </source>
</evidence>
<feature type="compositionally biased region" description="Low complexity" evidence="1">
    <location>
        <begin position="258"/>
        <end position="270"/>
    </location>
</feature>
<evidence type="ECO:0000313" key="3">
    <source>
        <dbReference type="EMBL" id="KAK6359986.1"/>
    </source>
</evidence>
<keyword evidence="2" id="KW-1133">Transmembrane helix</keyword>
<dbReference type="EMBL" id="JAVHNQ010000001">
    <property type="protein sequence ID" value="KAK6359986.1"/>
    <property type="molecule type" value="Genomic_DNA"/>
</dbReference>
<evidence type="ECO:0000256" key="1">
    <source>
        <dbReference type="SAM" id="MobiDB-lite"/>
    </source>
</evidence>
<sequence>MFNVASFLPPILYIMVIVGSMATFSSLYRKRKAQAAASMEAWFPPSLSRDIYLTLLHLPDTPNPPKIPDSVLRAALLRRAVDAVQKAITIQKSKGPLQLLLQRGSVGDDTWAQFLQAEQTIDAELKEIAEDAMSLGTQNQQWAQFIFQSAAEIATNERLRIRLDEQKVKSQEWAEWWGKKTEKIRSEFLASEGLGEKAPAVATPTSPNPANVLLTPAKGAADPGVAATPERKAGNHSDEDGVLVEAEALKDAKNLKATPGSTPSSTPSGSVRRKKGRK</sequence>